<protein>
    <recommendedName>
        <fullName evidence="3">DOMON domain-containing protein</fullName>
    </recommendedName>
</protein>
<accession>A0ABR1CMX8</accession>
<evidence type="ECO:0000256" key="2">
    <source>
        <dbReference type="SAM" id="SignalP"/>
    </source>
</evidence>
<feature type="compositionally biased region" description="Polar residues" evidence="1">
    <location>
        <begin position="260"/>
        <end position="270"/>
    </location>
</feature>
<name>A0ABR1CMX8_NECAM</name>
<dbReference type="Proteomes" id="UP001303046">
    <property type="component" value="Unassembled WGS sequence"/>
</dbReference>
<comment type="caution">
    <text evidence="4">The sequence shown here is derived from an EMBL/GenBank/DDBJ whole genome shotgun (WGS) entry which is preliminary data.</text>
</comment>
<gene>
    <name evidence="4" type="primary">Necator_chrII.g8746</name>
    <name evidence="4" type="ORF">RB195_020951</name>
</gene>
<feature type="compositionally biased region" description="Basic and acidic residues" evidence="1">
    <location>
        <begin position="271"/>
        <end position="285"/>
    </location>
</feature>
<feature type="compositionally biased region" description="Polar residues" evidence="1">
    <location>
        <begin position="231"/>
        <end position="240"/>
    </location>
</feature>
<evidence type="ECO:0000313" key="5">
    <source>
        <dbReference type="Proteomes" id="UP001303046"/>
    </source>
</evidence>
<sequence length="305" mass="33944">MSMILQTVVFAWILFAAQIVCGQKIDTAQCGNTTGCLWAPEGCEKKGNCKITFTYKVNGTDLQMEISGTPEEEDAYIAVAFSKDNKMGSDMVVFCARFRGMVSGDLATILHDNKIFIMPDDIRRKEQVVDAATNSNGVLYCKIRERQKTEVHGLFNLDHSYYILLASGPFNKTHLLYHKEFRYIMPEVSLSQYGGPCNDQNTTTTSTYTYATTKKPKDGSATNRTRRTGSPRKTTSNNKPTDGNVTDKTKNKTNEENQKAGSTAKITSSNKPKDRNVTEETEKKTAIGKQMTGVMLTVILTFTAR</sequence>
<feature type="signal peptide" evidence="2">
    <location>
        <begin position="1"/>
        <end position="22"/>
    </location>
</feature>
<dbReference type="PANTHER" id="PTHR46902">
    <property type="entry name" value="DOMON DOMAIN-CONTAINING PROTEIN FRRS1L"/>
    <property type="match status" value="1"/>
</dbReference>
<dbReference type="EMBL" id="JAVFWL010000002">
    <property type="protein sequence ID" value="KAK6739197.1"/>
    <property type="molecule type" value="Genomic_DNA"/>
</dbReference>
<feature type="domain" description="DOMON" evidence="3">
    <location>
        <begin position="76"/>
        <end position="168"/>
    </location>
</feature>
<dbReference type="PANTHER" id="PTHR46902:SF1">
    <property type="entry name" value="DOMON DOMAIN-CONTAINING PROTEIN FRRS1L"/>
    <property type="match status" value="1"/>
</dbReference>
<proteinExistence type="predicted"/>
<organism evidence="4 5">
    <name type="scientific">Necator americanus</name>
    <name type="common">Human hookworm</name>
    <dbReference type="NCBI Taxonomy" id="51031"/>
    <lineage>
        <taxon>Eukaryota</taxon>
        <taxon>Metazoa</taxon>
        <taxon>Ecdysozoa</taxon>
        <taxon>Nematoda</taxon>
        <taxon>Chromadorea</taxon>
        <taxon>Rhabditida</taxon>
        <taxon>Rhabditina</taxon>
        <taxon>Rhabditomorpha</taxon>
        <taxon>Strongyloidea</taxon>
        <taxon>Ancylostomatidae</taxon>
        <taxon>Bunostominae</taxon>
        <taxon>Necator</taxon>
    </lineage>
</organism>
<dbReference type="InterPro" id="IPR005018">
    <property type="entry name" value="DOMON_domain"/>
</dbReference>
<evidence type="ECO:0000259" key="3">
    <source>
        <dbReference type="SMART" id="SM00664"/>
    </source>
</evidence>
<dbReference type="SMART" id="SM00664">
    <property type="entry name" value="DoH"/>
    <property type="match status" value="1"/>
</dbReference>
<reference evidence="4 5" key="1">
    <citation type="submission" date="2023-08" db="EMBL/GenBank/DDBJ databases">
        <title>A Necator americanus chromosomal reference genome.</title>
        <authorList>
            <person name="Ilik V."/>
            <person name="Petrzelkova K.J."/>
            <person name="Pardy F."/>
            <person name="Fuh T."/>
            <person name="Niatou-Singa F.S."/>
            <person name="Gouil Q."/>
            <person name="Baker L."/>
            <person name="Ritchie M.E."/>
            <person name="Jex A.R."/>
            <person name="Gazzola D."/>
            <person name="Li H."/>
            <person name="Toshio Fujiwara R."/>
            <person name="Zhan B."/>
            <person name="Aroian R.V."/>
            <person name="Pafco B."/>
            <person name="Schwarz E.M."/>
        </authorList>
    </citation>
    <scope>NUCLEOTIDE SEQUENCE [LARGE SCALE GENOMIC DNA]</scope>
    <source>
        <strain evidence="4 5">Aroian</strain>
        <tissue evidence="4">Whole animal</tissue>
    </source>
</reference>
<feature type="region of interest" description="Disordered" evidence="1">
    <location>
        <begin position="204"/>
        <end position="285"/>
    </location>
</feature>
<dbReference type="Pfam" id="PF03351">
    <property type="entry name" value="DOMON"/>
    <property type="match status" value="1"/>
</dbReference>
<evidence type="ECO:0000313" key="4">
    <source>
        <dbReference type="EMBL" id="KAK6739197.1"/>
    </source>
</evidence>
<keyword evidence="5" id="KW-1185">Reference proteome</keyword>
<feature type="compositionally biased region" description="Low complexity" evidence="1">
    <location>
        <begin position="204"/>
        <end position="213"/>
    </location>
</feature>
<evidence type="ECO:0000256" key="1">
    <source>
        <dbReference type="SAM" id="MobiDB-lite"/>
    </source>
</evidence>
<feature type="compositionally biased region" description="Basic and acidic residues" evidence="1">
    <location>
        <begin position="245"/>
        <end position="258"/>
    </location>
</feature>
<dbReference type="InterPro" id="IPR042789">
    <property type="entry name" value="FRRS1L"/>
</dbReference>
<feature type="chain" id="PRO_5045043624" description="DOMON domain-containing protein" evidence="2">
    <location>
        <begin position="23"/>
        <end position="305"/>
    </location>
</feature>
<keyword evidence="2" id="KW-0732">Signal</keyword>